<dbReference type="SUPFAM" id="SSF53850">
    <property type="entry name" value="Periplasmic binding protein-like II"/>
    <property type="match status" value="1"/>
</dbReference>
<proteinExistence type="predicted"/>
<feature type="domain" description="ABC-type glycine betaine transport system substrate-binding" evidence="1">
    <location>
        <begin position="6"/>
        <end position="154"/>
    </location>
</feature>
<evidence type="ECO:0000259" key="1">
    <source>
        <dbReference type="Pfam" id="PF04069"/>
    </source>
</evidence>
<dbReference type="InterPro" id="IPR007210">
    <property type="entry name" value="ABC_Gly_betaine_transp_sub-bd"/>
</dbReference>
<gene>
    <name evidence="2" type="ORF">GCM10012280_45940</name>
</gene>
<comment type="caution">
    <text evidence="2">The sequence shown here is derived from an EMBL/GenBank/DDBJ whole genome shotgun (WGS) entry which is preliminary data.</text>
</comment>
<dbReference type="Gene3D" id="3.40.190.100">
    <property type="entry name" value="Glycine betaine-binding periplasmic protein, domain 2"/>
    <property type="match status" value="1"/>
</dbReference>
<evidence type="ECO:0000313" key="3">
    <source>
        <dbReference type="Proteomes" id="UP000641932"/>
    </source>
</evidence>
<name>A0A917ZUV3_9ACTN</name>
<dbReference type="GO" id="GO:0022857">
    <property type="term" value="F:transmembrane transporter activity"/>
    <property type="evidence" value="ECO:0007669"/>
    <property type="project" value="InterPro"/>
</dbReference>
<dbReference type="AlphaFoldDB" id="A0A917ZUV3"/>
<dbReference type="RefSeq" id="WP_229698673.1">
    <property type="nucleotide sequence ID" value="NZ_BMMS01000020.1"/>
</dbReference>
<accession>A0A917ZUV3</accession>
<sequence length="177" mass="19067">MSTPSPLVVGNIALSFHRAVAGVVRRLLEAHGHRVTAVEAPHQEIFALQARGSVDVLVSAWLPSSHGAYLDPYRDEVVVLDATYRPYCTWSVPPLVPRAAVAEIADLARPEIASRMARNIQGIKPGAGISRFSVRVIGEYGLDRLGYAFIPGEVRLKRAGSRNSGRDGTGTRVRCGG</sequence>
<dbReference type="Pfam" id="PF04069">
    <property type="entry name" value="OpuAC"/>
    <property type="match status" value="1"/>
</dbReference>
<reference evidence="2" key="2">
    <citation type="submission" date="2020-09" db="EMBL/GenBank/DDBJ databases">
        <authorList>
            <person name="Sun Q."/>
            <person name="Zhou Y."/>
        </authorList>
    </citation>
    <scope>NUCLEOTIDE SEQUENCE</scope>
    <source>
        <strain evidence="2">CGMCC 4.7201</strain>
    </source>
</reference>
<protein>
    <recommendedName>
        <fullName evidence="1">ABC-type glycine betaine transport system substrate-binding domain-containing protein</fullName>
    </recommendedName>
</protein>
<dbReference type="EMBL" id="BMMS01000020">
    <property type="protein sequence ID" value="GGO93427.1"/>
    <property type="molecule type" value="Genomic_DNA"/>
</dbReference>
<reference evidence="2" key="1">
    <citation type="journal article" date="2014" name="Int. J. Syst. Evol. Microbiol.">
        <title>Complete genome sequence of Corynebacterium casei LMG S-19264T (=DSM 44701T), isolated from a smear-ripened cheese.</title>
        <authorList>
            <consortium name="US DOE Joint Genome Institute (JGI-PGF)"/>
            <person name="Walter F."/>
            <person name="Albersmeier A."/>
            <person name="Kalinowski J."/>
            <person name="Ruckert C."/>
        </authorList>
    </citation>
    <scope>NUCLEOTIDE SEQUENCE</scope>
    <source>
        <strain evidence="2">CGMCC 4.7201</strain>
    </source>
</reference>
<dbReference type="Proteomes" id="UP000641932">
    <property type="component" value="Unassembled WGS sequence"/>
</dbReference>
<dbReference type="GO" id="GO:0043190">
    <property type="term" value="C:ATP-binding cassette (ABC) transporter complex"/>
    <property type="evidence" value="ECO:0007669"/>
    <property type="project" value="InterPro"/>
</dbReference>
<evidence type="ECO:0000313" key="2">
    <source>
        <dbReference type="EMBL" id="GGO93427.1"/>
    </source>
</evidence>
<keyword evidence="3" id="KW-1185">Reference proteome</keyword>
<organism evidence="2 3">
    <name type="scientific">Wenjunlia tyrosinilytica</name>
    <dbReference type="NCBI Taxonomy" id="1544741"/>
    <lineage>
        <taxon>Bacteria</taxon>
        <taxon>Bacillati</taxon>
        <taxon>Actinomycetota</taxon>
        <taxon>Actinomycetes</taxon>
        <taxon>Kitasatosporales</taxon>
        <taxon>Streptomycetaceae</taxon>
        <taxon>Wenjunlia</taxon>
    </lineage>
</organism>
<dbReference type="Gene3D" id="3.10.105.10">
    <property type="entry name" value="Dipeptide-binding Protein, Domain 3"/>
    <property type="match status" value="1"/>
</dbReference>